<proteinExistence type="predicted"/>
<reference evidence="2" key="1">
    <citation type="submission" date="2020-10" db="EMBL/GenBank/DDBJ databases">
        <authorList>
            <person name="Han B."/>
            <person name="Lu T."/>
            <person name="Zhao Q."/>
            <person name="Huang X."/>
            <person name="Zhao Y."/>
        </authorList>
    </citation>
    <scope>NUCLEOTIDE SEQUENCE</scope>
</reference>
<dbReference type="Proteomes" id="UP000604825">
    <property type="component" value="Unassembled WGS sequence"/>
</dbReference>
<dbReference type="PANTHER" id="PTHR34374">
    <property type="entry name" value="LARGE RIBOSOMAL RNA SUBUNIT ACCUMULATION PROTEIN YCED HOMOLOG 1, CHLOROPLASTIC"/>
    <property type="match status" value="1"/>
</dbReference>
<dbReference type="OrthoDB" id="1931432at2759"/>
<name>A0A811PGI2_9POAL</name>
<sequence length="327" mass="35357">MYYPQPAVSVAAAAAAAVALRPSLLALRSHSHSHSPRASSLLHCRRSSTPPPWLRTRRRTPIAAVSDDFFTVDLDADELESEPESDSGDDGLVSPWEGALVYRRDAAVHHLEYATTLERLGLGDLSSPDSRARAANLGLGLAGGGQDSTAAQSQTPVLVSLDVTRRRGRLRLDGIVRTVITLGCFRCAEPAPEGIFANFSLLLTEDPVEEPDVVDLGTIFEEDIAKGASLAGAMDDEDDDQDIDWDDRLHFPAADKEIDISKHIRDIIHLEITLDAVCSPNCKGLCLTCGASLNTSSCTCSKDKPKEPKDVKGRGPLKELLKPMQKR</sequence>
<accession>A0A811PGI2</accession>
<comment type="caution">
    <text evidence="2">The sequence shown here is derived from an EMBL/GenBank/DDBJ whole genome shotgun (WGS) entry which is preliminary data.</text>
</comment>
<dbReference type="InterPro" id="IPR003772">
    <property type="entry name" value="YceD"/>
</dbReference>
<dbReference type="AlphaFoldDB" id="A0A811PGI2"/>
<evidence type="ECO:0000313" key="2">
    <source>
        <dbReference type="EMBL" id="CAD6241533.1"/>
    </source>
</evidence>
<gene>
    <name evidence="2" type="ORF">NCGR_LOCUS27276</name>
</gene>
<dbReference type="EMBL" id="CAJGYO010000007">
    <property type="protein sequence ID" value="CAD6241533.1"/>
    <property type="molecule type" value="Genomic_DNA"/>
</dbReference>
<keyword evidence="3" id="KW-1185">Reference proteome</keyword>
<evidence type="ECO:0000313" key="3">
    <source>
        <dbReference type="Proteomes" id="UP000604825"/>
    </source>
</evidence>
<protein>
    <submittedName>
        <fullName evidence="2">Uncharacterized protein</fullName>
    </submittedName>
</protein>
<dbReference type="PANTHER" id="PTHR34374:SF1">
    <property type="entry name" value="LARGE RIBOSOMAL RNA SUBUNIT ACCUMULATION PROTEIN YCED HOMOLOG 1, CHLOROPLASTIC"/>
    <property type="match status" value="1"/>
</dbReference>
<evidence type="ECO:0000256" key="1">
    <source>
        <dbReference type="SAM" id="MobiDB-lite"/>
    </source>
</evidence>
<feature type="compositionally biased region" description="Basic and acidic residues" evidence="1">
    <location>
        <begin position="301"/>
        <end position="321"/>
    </location>
</feature>
<feature type="region of interest" description="Disordered" evidence="1">
    <location>
        <begin position="34"/>
        <end position="55"/>
    </location>
</feature>
<feature type="region of interest" description="Disordered" evidence="1">
    <location>
        <begin position="301"/>
        <end position="327"/>
    </location>
</feature>
<organism evidence="2 3">
    <name type="scientific">Miscanthus lutarioriparius</name>
    <dbReference type="NCBI Taxonomy" id="422564"/>
    <lineage>
        <taxon>Eukaryota</taxon>
        <taxon>Viridiplantae</taxon>
        <taxon>Streptophyta</taxon>
        <taxon>Embryophyta</taxon>
        <taxon>Tracheophyta</taxon>
        <taxon>Spermatophyta</taxon>
        <taxon>Magnoliopsida</taxon>
        <taxon>Liliopsida</taxon>
        <taxon>Poales</taxon>
        <taxon>Poaceae</taxon>
        <taxon>PACMAD clade</taxon>
        <taxon>Panicoideae</taxon>
        <taxon>Andropogonodae</taxon>
        <taxon>Andropogoneae</taxon>
        <taxon>Saccharinae</taxon>
        <taxon>Miscanthus</taxon>
    </lineage>
</organism>
<dbReference type="Pfam" id="PF02620">
    <property type="entry name" value="YceD"/>
    <property type="match status" value="1"/>
</dbReference>